<dbReference type="HAMAP" id="MF_00473">
    <property type="entry name" value="G6P_isomerase"/>
    <property type="match status" value="1"/>
</dbReference>
<dbReference type="Gene3D" id="3.40.50.10490">
    <property type="entry name" value="Glucose-6-phosphate isomerase like protein, domain 1"/>
    <property type="match status" value="2"/>
</dbReference>
<evidence type="ECO:0000313" key="10">
    <source>
        <dbReference type="EMBL" id="KAJ6221040.1"/>
    </source>
</evidence>
<dbReference type="InterPro" id="IPR046348">
    <property type="entry name" value="SIS_dom_sf"/>
</dbReference>
<evidence type="ECO:0000256" key="5">
    <source>
        <dbReference type="ARBA" id="ARBA00022432"/>
    </source>
</evidence>
<dbReference type="FunFam" id="1.10.1390.10:FF:000001">
    <property type="entry name" value="Glucose-6-phosphate isomerase"/>
    <property type="match status" value="1"/>
</dbReference>
<evidence type="ECO:0000256" key="1">
    <source>
        <dbReference type="ARBA" id="ARBA00004926"/>
    </source>
</evidence>
<dbReference type="PANTHER" id="PTHR11469">
    <property type="entry name" value="GLUCOSE-6-PHOSPHATE ISOMERASE"/>
    <property type="match status" value="1"/>
</dbReference>
<comment type="catalytic activity">
    <reaction evidence="8 9">
        <text>alpha-D-glucose 6-phosphate = beta-D-fructose 6-phosphate</text>
        <dbReference type="Rhea" id="RHEA:11816"/>
        <dbReference type="ChEBI" id="CHEBI:57634"/>
        <dbReference type="ChEBI" id="CHEBI:58225"/>
        <dbReference type="EC" id="5.3.1.9"/>
    </reaction>
</comment>
<dbReference type="Pfam" id="PF00342">
    <property type="entry name" value="PGI"/>
    <property type="match status" value="1"/>
</dbReference>
<dbReference type="InterPro" id="IPR018189">
    <property type="entry name" value="Phosphoglucose_isomerase_CS"/>
</dbReference>
<dbReference type="GO" id="GO:0004347">
    <property type="term" value="F:glucose-6-phosphate isomerase activity"/>
    <property type="evidence" value="ECO:0007669"/>
    <property type="project" value="UniProtKB-EC"/>
</dbReference>
<dbReference type="FunFam" id="3.40.50.10490:FF:000004">
    <property type="entry name" value="Glucose-6-phosphate isomerase"/>
    <property type="match status" value="1"/>
</dbReference>
<keyword evidence="5 9" id="KW-0312">Gluconeogenesis</keyword>
<name>A0A9Q0M899_BLOTA</name>
<proteinExistence type="inferred from homology"/>
<dbReference type="Proteomes" id="UP001142055">
    <property type="component" value="Chromosome 2"/>
</dbReference>
<evidence type="ECO:0000256" key="4">
    <source>
        <dbReference type="ARBA" id="ARBA00018388"/>
    </source>
</evidence>
<dbReference type="PROSITE" id="PS00174">
    <property type="entry name" value="P_GLUCOSE_ISOMERASE_2"/>
    <property type="match status" value="1"/>
</dbReference>
<evidence type="ECO:0000256" key="7">
    <source>
        <dbReference type="ARBA" id="ARBA00023235"/>
    </source>
</evidence>
<dbReference type="PRINTS" id="PR00662">
    <property type="entry name" value="G6PISOMERASE"/>
</dbReference>
<evidence type="ECO:0000256" key="3">
    <source>
        <dbReference type="ARBA" id="ARBA00011952"/>
    </source>
</evidence>
<dbReference type="GO" id="GO:0006094">
    <property type="term" value="P:gluconeogenesis"/>
    <property type="evidence" value="ECO:0007669"/>
    <property type="project" value="UniProtKB-KW"/>
</dbReference>
<dbReference type="InterPro" id="IPR035476">
    <property type="entry name" value="SIS_PGI_1"/>
</dbReference>
<evidence type="ECO:0000256" key="9">
    <source>
        <dbReference type="RuleBase" id="RU000612"/>
    </source>
</evidence>
<dbReference type="CDD" id="cd05016">
    <property type="entry name" value="SIS_PGI_2"/>
    <property type="match status" value="1"/>
</dbReference>
<comment type="caution">
    <text evidence="10">The sequence shown here is derived from an EMBL/GenBank/DDBJ whole genome shotgun (WGS) entry which is preliminary data.</text>
</comment>
<comment type="pathway">
    <text evidence="1 9">Carbohydrate degradation; glycolysis; D-glyceraldehyde 3-phosphate and glycerone phosphate from D-glucose: step 2/4.</text>
</comment>
<keyword evidence="11" id="KW-1185">Reference proteome</keyword>
<dbReference type="InterPro" id="IPR001672">
    <property type="entry name" value="G6P_Isomerase"/>
</dbReference>
<dbReference type="PROSITE" id="PS00765">
    <property type="entry name" value="P_GLUCOSE_ISOMERASE_1"/>
    <property type="match status" value="1"/>
</dbReference>
<dbReference type="PANTHER" id="PTHR11469:SF1">
    <property type="entry name" value="GLUCOSE-6-PHOSPHATE ISOMERASE"/>
    <property type="match status" value="1"/>
</dbReference>
<sequence length="576" mass="64690">MASNSQMLQQGHQAILTSEARSVDGSLTNDPTYQKLRQYHNQNAAKLNMSEMFASESNRFDKFHLQLSTKNNGFLLFDYSKNLINDQILSDLMQLARNRGVESMRDAMFNGERINFTENRAVLHVALRNQSNKPILVDGVDVMADVNRVLAKMEQFCNDLIGAKWTGYTGKKITDVVNIGIGGSDLGPVMVTEALKHYQIGPNVHFVSNIDGTHLHEVVSKLNPETTLFIIASKTFTTQETITNAESAKEWFLKTANDQSAVAKHFVALSTNKEKVTAFGIDSNSMFEFWDWVGGRYSLWSAIGLSIAVHIGFDNYRQLLEGAHFMDQHFCSEPLERNLPVLMALIGIWYVNFYGAETQAILPYDQYLHRFAAYFQQGDMESNGKYVTRTGQTVNYSTGPIVWGEPGTNGQHAFYQLIHQGTRLIPCDFIAPARTLNPIRGGHHHTILLANYLAQTEALMKGKSRQQAESELQQQGKSIEQIAKILPHKVFEGNRPTNSFLVDVFNPFNLGALVAAYEHKIFVQGVIWNINSYDQWGVELGKELAKTIDKELRQDGTISSHDSSTNALINLIKSLK</sequence>
<gene>
    <name evidence="10" type="ORF">RDWZM_006852</name>
</gene>
<reference evidence="10" key="1">
    <citation type="submission" date="2022-12" db="EMBL/GenBank/DDBJ databases">
        <title>Genome assemblies of Blomia tropicalis.</title>
        <authorList>
            <person name="Cui Y."/>
        </authorList>
    </citation>
    <scope>NUCLEOTIDE SEQUENCE</scope>
    <source>
        <tissue evidence="10">Adult mites</tissue>
    </source>
</reference>
<keyword evidence="6 9" id="KW-0324">Glycolysis</keyword>
<protein>
    <recommendedName>
        <fullName evidence="4 9">Glucose-6-phosphate isomerase</fullName>
        <ecNumber evidence="3 9">5.3.1.9</ecNumber>
    </recommendedName>
</protein>
<dbReference type="GO" id="GO:0051156">
    <property type="term" value="P:glucose 6-phosphate metabolic process"/>
    <property type="evidence" value="ECO:0007669"/>
    <property type="project" value="TreeGrafter"/>
</dbReference>
<accession>A0A9Q0M899</accession>
<dbReference type="CDD" id="cd05015">
    <property type="entry name" value="SIS_PGI_1"/>
    <property type="match status" value="1"/>
</dbReference>
<dbReference type="PROSITE" id="PS51463">
    <property type="entry name" value="P_GLUCOSE_ISOMERASE_3"/>
    <property type="match status" value="1"/>
</dbReference>
<organism evidence="10 11">
    <name type="scientific">Blomia tropicalis</name>
    <name type="common">Mite</name>
    <dbReference type="NCBI Taxonomy" id="40697"/>
    <lineage>
        <taxon>Eukaryota</taxon>
        <taxon>Metazoa</taxon>
        <taxon>Ecdysozoa</taxon>
        <taxon>Arthropoda</taxon>
        <taxon>Chelicerata</taxon>
        <taxon>Arachnida</taxon>
        <taxon>Acari</taxon>
        <taxon>Acariformes</taxon>
        <taxon>Sarcoptiformes</taxon>
        <taxon>Astigmata</taxon>
        <taxon>Glycyphagoidea</taxon>
        <taxon>Echimyopodidae</taxon>
        <taxon>Blomia</taxon>
    </lineage>
</organism>
<evidence type="ECO:0000256" key="6">
    <source>
        <dbReference type="ARBA" id="ARBA00023152"/>
    </source>
</evidence>
<dbReference type="OMA" id="DWYRQLW"/>
<comment type="similarity">
    <text evidence="2 9">Belongs to the GPI family.</text>
</comment>
<dbReference type="SUPFAM" id="SSF53697">
    <property type="entry name" value="SIS domain"/>
    <property type="match status" value="1"/>
</dbReference>
<dbReference type="InterPro" id="IPR035482">
    <property type="entry name" value="SIS_PGI_2"/>
</dbReference>
<dbReference type="EMBL" id="JAPWDV010000002">
    <property type="protein sequence ID" value="KAJ6221040.1"/>
    <property type="molecule type" value="Genomic_DNA"/>
</dbReference>
<dbReference type="GO" id="GO:0048029">
    <property type="term" value="F:monosaccharide binding"/>
    <property type="evidence" value="ECO:0007669"/>
    <property type="project" value="TreeGrafter"/>
</dbReference>
<dbReference type="GO" id="GO:0097367">
    <property type="term" value="F:carbohydrate derivative binding"/>
    <property type="evidence" value="ECO:0007669"/>
    <property type="project" value="InterPro"/>
</dbReference>
<dbReference type="GO" id="GO:0006096">
    <property type="term" value="P:glycolytic process"/>
    <property type="evidence" value="ECO:0007669"/>
    <property type="project" value="UniProtKB-KW"/>
</dbReference>
<evidence type="ECO:0000256" key="8">
    <source>
        <dbReference type="ARBA" id="ARBA00029321"/>
    </source>
</evidence>
<dbReference type="NCBIfam" id="NF001211">
    <property type="entry name" value="PRK00179.1"/>
    <property type="match status" value="1"/>
</dbReference>
<dbReference type="AlphaFoldDB" id="A0A9Q0M899"/>
<evidence type="ECO:0000256" key="2">
    <source>
        <dbReference type="ARBA" id="ARBA00006604"/>
    </source>
</evidence>
<dbReference type="EC" id="5.3.1.9" evidence="3 9"/>
<dbReference type="InterPro" id="IPR023096">
    <property type="entry name" value="G6P_Isomerase_C"/>
</dbReference>
<dbReference type="Gene3D" id="1.10.1390.10">
    <property type="match status" value="1"/>
</dbReference>
<dbReference type="GO" id="GO:0005829">
    <property type="term" value="C:cytosol"/>
    <property type="evidence" value="ECO:0007669"/>
    <property type="project" value="TreeGrafter"/>
</dbReference>
<keyword evidence="7 9" id="KW-0413">Isomerase</keyword>
<evidence type="ECO:0000313" key="11">
    <source>
        <dbReference type="Proteomes" id="UP001142055"/>
    </source>
</evidence>